<dbReference type="Proteomes" id="UP000499080">
    <property type="component" value="Unassembled WGS sequence"/>
</dbReference>
<keyword evidence="2" id="KW-1185">Reference proteome</keyword>
<sequence length="115" mass="12789">MRVHLNGDSSAEQFADNLLKLGNGAITPDNQHGCVAITEFDEDDEYKSNFVGDLVKIVRVTYNDVVLAIRELKSSLTVGAEDIPSFIIKGCAEFFIYPLLVLFNLSLRTKVFPHV</sequence>
<dbReference type="EMBL" id="BGPR01000843">
    <property type="protein sequence ID" value="GBM37553.1"/>
    <property type="molecule type" value="Genomic_DNA"/>
</dbReference>
<dbReference type="AlphaFoldDB" id="A0A4Y2F7X2"/>
<organism evidence="1 2">
    <name type="scientific">Araneus ventricosus</name>
    <name type="common">Orbweaver spider</name>
    <name type="synonym">Epeira ventricosa</name>
    <dbReference type="NCBI Taxonomy" id="182803"/>
    <lineage>
        <taxon>Eukaryota</taxon>
        <taxon>Metazoa</taxon>
        <taxon>Ecdysozoa</taxon>
        <taxon>Arthropoda</taxon>
        <taxon>Chelicerata</taxon>
        <taxon>Arachnida</taxon>
        <taxon>Araneae</taxon>
        <taxon>Araneomorphae</taxon>
        <taxon>Entelegynae</taxon>
        <taxon>Araneoidea</taxon>
        <taxon>Araneidae</taxon>
        <taxon>Araneus</taxon>
    </lineage>
</organism>
<gene>
    <name evidence="1" type="ORF">AVEN_4215_1</name>
</gene>
<evidence type="ECO:0000313" key="2">
    <source>
        <dbReference type="Proteomes" id="UP000499080"/>
    </source>
</evidence>
<accession>A0A4Y2F7X2</accession>
<dbReference type="OrthoDB" id="8063529at2759"/>
<comment type="caution">
    <text evidence="1">The sequence shown here is derived from an EMBL/GenBank/DDBJ whole genome shotgun (WGS) entry which is preliminary data.</text>
</comment>
<reference evidence="1 2" key="1">
    <citation type="journal article" date="2019" name="Sci. Rep.">
        <title>Orb-weaving spider Araneus ventricosus genome elucidates the spidroin gene catalogue.</title>
        <authorList>
            <person name="Kono N."/>
            <person name="Nakamura H."/>
            <person name="Ohtoshi R."/>
            <person name="Moran D.A.P."/>
            <person name="Shinohara A."/>
            <person name="Yoshida Y."/>
            <person name="Fujiwara M."/>
            <person name="Mori M."/>
            <person name="Tomita M."/>
            <person name="Arakawa K."/>
        </authorList>
    </citation>
    <scope>NUCLEOTIDE SEQUENCE [LARGE SCALE GENOMIC DNA]</scope>
</reference>
<proteinExistence type="predicted"/>
<protein>
    <submittedName>
        <fullName evidence="1">Uncharacterized protein</fullName>
    </submittedName>
</protein>
<evidence type="ECO:0000313" key="1">
    <source>
        <dbReference type="EMBL" id="GBM37553.1"/>
    </source>
</evidence>
<name>A0A4Y2F7X2_ARAVE</name>